<dbReference type="Pfam" id="PF00501">
    <property type="entry name" value="AMP-binding"/>
    <property type="match status" value="1"/>
</dbReference>
<dbReference type="InterPro" id="IPR000873">
    <property type="entry name" value="AMP-dep_synth/lig_dom"/>
</dbReference>
<dbReference type="InterPro" id="IPR045851">
    <property type="entry name" value="AMP-bd_C_sf"/>
</dbReference>
<organism evidence="5 6">
    <name type="scientific">Sulfobacillus thermotolerans</name>
    <dbReference type="NCBI Taxonomy" id="338644"/>
    <lineage>
        <taxon>Bacteria</taxon>
        <taxon>Bacillati</taxon>
        <taxon>Bacillota</taxon>
        <taxon>Clostridia</taxon>
        <taxon>Eubacteriales</taxon>
        <taxon>Clostridiales Family XVII. Incertae Sedis</taxon>
        <taxon>Sulfobacillus</taxon>
    </lineage>
</organism>
<evidence type="ECO:0000256" key="1">
    <source>
        <dbReference type="ARBA" id="ARBA00006432"/>
    </source>
</evidence>
<dbReference type="PANTHER" id="PTHR43201">
    <property type="entry name" value="ACYL-COA SYNTHETASE"/>
    <property type="match status" value="1"/>
</dbReference>
<dbReference type="Pfam" id="PF13193">
    <property type="entry name" value="AMP-binding_C"/>
    <property type="match status" value="1"/>
</dbReference>
<gene>
    <name evidence="5" type="ORF">BXT84_09595</name>
</gene>
<dbReference type="PANTHER" id="PTHR43201:SF5">
    <property type="entry name" value="MEDIUM-CHAIN ACYL-COA LIGASE ACSF2, MITOCHONDRIAL"/>
    <property type="match status" value="1"/>
</dbReference>
<dbReference type="Gene3D" id="3.30.300.30">
    <property type="match status" value="1"/>
</dbReference>
<feature type="domain" description="AMP-dependent synthetase/ligase" evidence="3">
    <location>
        <begin position="17"/>
        <end position="387"/>
    </location>
</feature>
<dbReference type="PROSITE" id="PS00455">
    <property type="entry name" value="AMP_BINDING"/>
    <property type="match status" value="1"/>
</dbReference>
<comment type="similarity">
    <text evidence="1">Belongs to the ATP-dependent AMP-binding enzyme family.</text>
</comment>
<evidence type="ECO:0000259" key="3">
    <source>
        <dbReference type="Pfam" id="PF00501"/>
    </source>
</evidence>
<dbReference type="Gene3D" id="3.40.50.12780">
    <property type="entry name" value="N-terminal domain of ligase-like"/>
    <property type="match status" value="1"/>
</dbReference>
<keyword evidence="2" id="KW-0436">Ligase</keyword>
<evidence type="ECO:0000313" key="6">
    <source>
        <dbReference type="Proteomes" id="UP000325292"/>
    </source>
</evidence>
<evidence type="ECO:0000256" key="2">
    <source>
        <dbReference type="ARBA" id="ARBA00022598"/>
    </source>
</evidence>
<dbReference type="InterPro" id="IPR042099">
    <property type="entry name" value="ANL_N_sf"/>
</dbReference>
<dbReference type="Proteomes" id="UP000325292">
    <property type="component" value="Chromosome"/>
</dbReference>
<dbReference type="InterPro" id="IPR025110">
    <property type="entry name" value="AMP-bd_C"/>
</dbReference>
<dbReference type="InterPro" id="IPR020845">
    <property type="entry name" value="AMP-binding_CS"/>
</dbReference>
<keyword evidence="6" id="KW-1185">Reference proteome</keyword>
<feature type="domain" description="AMP-binding enzyme C-terminal" evidence="4">
    <location>
        <begin position="439"/>
        <end position="514"/>
    </location>
</feature>
<evidence type="ECO:0000313" key="5">
    <source>
        <dbReference type="EMBL" id="AUW94173.1"/>
    </source>
</evidence>
<evidence type="ECO:0000259" key="4">
    <source>
        <dbReference type="Pfam" id="PF13193"/>
    </source>
</evidence>
<name>A0ABM6RS56_9FIRM</name>
<proteinExistence type="inferred from homology"/>
<protein>
    <recommendedName>
        <fullName evidence="7">Cyclohexanecarboxylate-CoA ligase</fullName>
    </recommendedName>
</protein>
<evidence type="ECO:0008006" key="7">
    <source>
        <dbReference type="Google" id="ProtNLM"/>
    </source>
</evidence>
<accession>A0ABM6RS56</accession>
<reference evidence="5 6" key="1">
    <citation type="journal article" date="2019" name="Sci. Rep.">
        <title>Sulfobacillus thermotolerans: new insights into resistance and metabolic capacities of acidophilic chemolithotrophs.</title>
        <authorList>
            <person name="Panyushkina A.E."/>
            <person name="Babenko V.V."/>
            <person name="Nikitina A.S."/>
            <person name="Selezneva O.V."/>
            <person name="Tsaplina I.A."/>
            <person name="Letarova M.A."/>
            <person name="Kostryukova E.S."/>
            <person name="Letarov A.V."/>
        </authorList>
    </citation>
    <scope>NUCLEOTIDE SEQUENCE [LARGE SCALE GENOMIC DNA]</scope>
    <source>
        <strain evidence="5 6">Kr1</strain>
    </source>
</reference>
<dbReference type="EMBL" id="CP019454">
    <property type="protein sequence ID" value="AUW94173.1"/>
    <property type="molecule type" value="Genomic_DNA"/>
</dbReference>
<dbReference type="SUPFAM" id="SSF56801">
    <property type="entry name" value="Acetyl-CoA synthetase-like"/>
    <property type="match status" value="1"/>
</dbReference>
<sequence length="536" mass="60212">MNEVAEDNMQWTAADYFDHWSVVQPDAVYVVDHSLERAEEVYTYGQFAVLVKKTARALQNIGISSGDVVAVQLPNSWEFVVLTWAIWKIGAVICPIMPIFRLHEVRQILGQTDAKLWVVPQTFRRFDFAEMVNTMRQERPQMQVWSYGPDVAPDQNFHQLLVDTPADVLPVSGVSYDQIAEIVFTSGTTGRPKGVVHSHRTLMTGLLLQTGFLHLGHDDVIFMASPFAHQTGFLYGVLLPVILGVRAIYQDIWDADTALALMSQWHVTFSMGATPFLADLTDRYQAQVHNLAALKIFISAGAPIPRILVEKAHDQFGVHILAGWGMSENSLVTLVRPEDDLEKTYTTDGRPVPHMQCRVVNTQGQELGPYQEGELQVKGPQNFIGYYQDLETTKQVLNDDGWLSTGDMAVLDTQGYVRITGRVRDMINRGGEKVPVADVEELLYRHPAIREAALVAVDDSRLVHRACACVVLNEGHSLTLPELLRYLEACDLTKQFWPERLEVLESMPKTPSGKIQKYRLREWLSHGVLGSPQQPA</sequence>